<reference evidence="2 3" key="1">
    <citation type="submission" date="2014-11" db="EMBL/GenBank/DDBJ databases">
        <authorList>
            <person name="Zhu J."/>
            <person name="Qi W."/>
            <person name="Song R."/>
        </authorList>
    </citation>
    <scope>NUCLEOTIDE SEQUENCE [LARGE SCALE GENOMIC DNA]</scope>
</reference>
<dbReference type="InterPro" id="IPR036867">
    <property type="entry name" value="R3H_dom_sf"/>
</dbReference>
<feature type="region of interest" description="Disordered" evidence="1">
    <location>
        <begin position="116"/>
        <end position="159"/>
    </location>
</feature>
<dbReference type="Proteomes" id="UP000041254">
    <property type="component" value="Unassembled WGS sequence"/>
</dbReference>
<protein>
    <recommendedName>
        <fullName evidence="4">R3H domain-containing protein</fullName>
    </recommendedName>
</protein>
<gene>
    <name evidence="2" type="ORF">Vbra_7245</name>
</gene>
<feature type="region of interest" description="Disordered" evidence="1">
    <location>
        <begin position="217"/>
        <end position="236"/>
    </location>
</feature>
<proteinExistence type="predicted"/>
<name>A0A0G4EGH3_VITBC</name>
<feature type="compositionally biased region" description="Low complexity" evidence="1">
    <location>
        <begin position="219"/>
        <end position="233"/>
    </location>
</feature>
<dbReference type="EMBL" id="CDMY01000221">
    <property type="protein sequence ID" value="CEL94519.1"/>
    <property type="molecule type" value="Genomic_DNA"/>
</dbReference>
<dbReference type="VEuPathDB" id="CryptoDB:Vbra_7245"/>
<keyword evidence="3" id="KW-1185">Reference proteome</keyword>
<dbReference type="GO" id="GO:0003676">
    <property type="term" value="F:nucleic acid binding"/>
    <property type="evidence" value="ECO:0007669"/>
    <property type="project" value="InterPro"/>
</dbReference>
<dbReference type="InParanoid" id="A0A0G4EGH3"/>
<dbReference type="Gene3D" id="3.30.1370.50">
    <property type="entry name" value="R3H-like domain"/>
    <property type="match status" value="1"/>
</dbReference>
<accession>A0A0G4EGH3</accession>
<evidence type="ECO:0000313" key="2">
    <source>
        <dbReference type="EMBL" id="CEL94519.1"/>
    </source>
</evidence>
<evidence type="ECO:0000313" key="3">
    <source>
        <dbReference type="Proteomes" id="UP000041254"/>
    </source>
</evidence>
<sequence length="620" mass="67324">MSEATDLLFYLNFKDTRAFLLLLENELEHFILNEQARNGAKGGDSATTPALRFPALKRRYGELLKLMADRFQLTVETHGYGDERNYVVIYNSAKSSIPSLSLADFIPHTRDLTERIGMTTSRPPNTAAAEGAEGPDEGRNEAQSDVGGDEEAASRNVKEIEVPARDGLVRKGRGFHSSRDDTPQEMGLEELPLRNDYEPYAFKPDEPLPPYRRTYAELSSARPSSGSSARSAATTRQWDVSEHSTLGSALVSFKVDSVVGSCFRVALIPHLATFKKLISSGPSLAGPTSTAADETDPLVFTFRCGTSETESLLCWEVTWRRLLGDNEPQEELRTIHAKEPPSRALLWIAHFSTQRQQTEKQRHVMLGSGGFPEGVILSMALPDEKRNAFTHYAMGAGDGVGAGEVVVRDVRRHGGLVGDLPLASRHHIVELQWSPSALPSSPSDKPIAAVDFMLTDVGGGSGLTTRSSWPSVTAGAPSSLPEALIGRLQPHVRWTVCTVEENTALLVCVDTEAAKNVLATFRETADGSAEAPMCYCRATSTCLVSGSDGGKDQPHTSGVWTVATTGTARLMEVLRGMREETVRCIGLHDVIATETRRATIRVASRNAHRLTIASLGGRGK</sequence>
<evidence type="ECO:0000256" key="1">
    <source>
        <dbReference type="SAM" id="MobiDB-lite"/>
    </source>
</evidence>
<dbReference type="AlphaFoldDB" id="A0A0G4EGH3"/>
<evidence type="ECO:0008006" key="4">
    <source>
        <dbReference type="Google" id="ProtNLM"/>
    </source>
</evidence>
<organism evidence="2 3">
    <name type="scientific">Vitrella brassicaformis (strain CCMP3155)</name>
    <dbReference type="NCBI Taxonomy" id="1169540"/>
    <lineage>
        <taxon>Eukaryota</taxon>
        <taxon>Sar</taxon>
        <taxon>Alveolata</taxon>
        <taxon>Colpodellida</taxon>
        <taxon>Vitrellaceae</taxon>
        <taxon>Vitrella</taxon>
    </lineage>
</organism>